<dbReference type="PROSITE" id="PS50132">
    <property type="entry name" value="RGS"/>
    <property type="match status" value="1"/>
</dbReference>
<dbReference type="SMART" id="SM00313">
    <property type="entry name" value="PXA"/>
    <property type="match status" value="1"/>
</dbReference>
<protein>
    <submittedName>
        <fullName evidence="6">LADA_0H05666g1_1</fullName>
    </submittedName>
</protein>
<dbReference type="Gene3D" id="3.30.1520.10">
    <property type="entry name" value="Phox-like domain"/>
    <property type="match status" value="1"/>
</dbReference>
<dbReference type="GO" id="GO:0071561">
    <property type="term" value="C:nucleus-vacuole junction"/>
    <property type="evidence" value="ECO:0007669"/>
    <property type="project" value="EnsemblFungi"/>
</dbReference>
<dbReference type="GO" id="GO:0034727">
    <property type="term" value="P:piecemeal microautophagy of the nucleus"/>
    <property type="evidence" value="ECO:0007669"/>
    <property type="project" value="EnsemblFungi"/>
</dbReference>
<dbReference type="PANTHER" id="PTHR22775">
    <property type="entry name" value="SORTING NEXIN"/>
    <property type="match status" value="1"/>
</dbReference>
<comment type="similarity">
    <text evidence="1">Belongs to the sorting nexin family.</text>
</comment>
<feature type="domain" description="RGS" evidence="3">
    <location>
        <begin position="439"/>
        <end position="509"/>
    </location>
</feature>
<dbReference type="InterPro" id="IPR003114">
    <property type="entry name" value="Phox_assoc"/>
</dbReference>
<dbReference type="GO" id="GO:1990854">
    <property type="term" value="P:vacuole-ER tethering"/>
    <property type="evidence" value="ECO:0007669"/>
    <property type="project" value="EnsemblFungi"/>
</dbReference>
<sequence length="1094" mass="124631">MWRVSLTIVCVLFATVLQYLSSSKLRQKIIFTSIAVAIPFTTPSWQIIPFLLLALGSAVFFRLVRLLWLEEFQVVPDPTVRGVPPQKTNIDEAHVSSKPRRPLFPQSQDISREVELIIDNIVRDFVASWYGSFDDNLDAPFLMEIKDLLDLVARNIQLALSTVNLPILLVLKILPLITEHVVAFKAAHKTVLGTLTTEERLKEDHSFAIAVEFGRQYSIHKSISLGSGNLSLCIENYSRANADFLLQNLVPPTELSSRFVKVVGREILGCCLLSPILKIASDADHWNVLIASVSNTLLKERYQVKEFRAALSSQVEGTPQKLDNKQHSKGDTLLHQLILESDAGGKNFEELLKRVSSIETKGALMAAKFSILLQLLRKKKSNEVDKKDSLIVNRLLLALNLIENRLKYLSTNLFQLPPSKITFNSAQIDSFEKFVSSITLDDILKDRLSSEHFSEFLQLNDTKMYRCLRFWQKIEDLKNPLEDPSNDELAMTSDDDFECLVKVSSEYFSGRNLFIMQSLNEQCVSDIQLFQDALSKDDNLLAHQFYQTARRSALQLQTLAYDVLGTSFQNFKLSQQFVSMIATVEFPCSDDYQKATTGSQCNYKDMGNETSPTVLTQVIDSPAKSFRNLPVVGEAGESEPRGRKSFSNLFGENEGSSLFENKLFEDDNSMDELEGFSEDDASDYLNNSEASRKDFNEDTDPNLVVSSLNQYTLKNTIAELTISIDKLKKQLSLLNHLGLKADLTDSTSERRILRKSERAVIKEMHQQELLREQLIVQENDNSLFGKCQTCIKAHLSDISPKSGQEVVYYVISVNHYSDGRVTSWDIPRRYSEFYELNAYLKRRYRNLVKHLQNKDFFPERVKMSLIYHVSKTLLYKERTVKLEKYLRGLLAIPEICQDISVRKFLTDTNSAFSIKETSENFENRKNLLSRIDSVSSKLFDNAVASSPFDNLACEEELELDGLGSRGRDLLSSHEESSKKGSFIKAICDLFVALFAFSKSRSSWLRGRALLVVIQQLLGGTVEKYVKDLIDRITSEDNISEATSKIRSKLWVQGIFLKSYREGKRVRQKRERSKSKLGETRNKSWRHYSERPVVE</sequence>
<evidence type="ECO:0000313" key="6">
    <source>
        <dbReference type="EMBL" id="SCU97320.1"/>
    </source>
</evidence>
<dbReference type="InterPro" id="IPR036305">
    <property type="entry name" value="RGS_sf"/>
</dbReference>
<reference evidence="6 7" key="1">
    <citation type="submission" date="2016-03" db="EMBL/GenBank/DDBJ databases">
        <authorList>
            <person name="Devillers H."/>
        </authorList>
    </citation>
    <scope>NUCLEOTIDE SEQUENCE [LARGE SCALE GENOMIC DNA]</scope>
    <source>
        <strain evidence="6">CBS 10888</strain>
    </source>
</reference>
<dbReference type="Pfam" id="PF08628">
    <property type="entry name" value="Nexin_C"/>
    <property type="match status" value="1"/>
</dbReference>
<evidence type="ECO:0000259" key="4">
    <source>
        <dbReference type="PROSITE" id="PS50195"/>
    </source>
</evidence>
<dbReference type="STRING" id="1266660.A0A1G4K1A8"/>
<dbReference type="InterPro" id="IPR016137">
    <property type="entry name" value="RGS"/>
</dbReference>
<evidence type="ECO:0000259" key="5">
    <source>
        <dbReference type="PROSITE" id="PS51207"/>
    </source>
</evidence>
<dbReference type="EMBL" id="LT598461">
    <property type="protein sequence ID" value="SCU97320.1"/>
    <property type="molecule type" value="Genomic_DNA"/>
</dbReference>
<dbReference type="InterPro" id="IPR036871">
    <property type="entry name" value="PX_dom_sf"/>
</dbReference>
<evidence type="ECO:0000313" key="7">
    <source>
        <dbReference type="Proteomes" id="UP000190274"/>
    </source>
</evidence>
<dbReference type="SUPFAM" id="SSF64268">
    <property type="entry name" value="PX domain"/>
    <property type="match status" value="1"/>
</dbReference>
<keyword evidence="7" id="KW-1185">Reference proteome</keyword>
<dbReference type="AlphaFoldDB" id="A0A1G4K1A8"/>
<evidence type="ECO:0000259" key="3">
    <source>
        <dbReference type="PROSITE" id="PS50132"/>
    </source>
</evidence>
<dbReference type="SUPFAM" id="SSF48097">
    <property type="entry name" value="Regulator of G-protein signaling, RGS"/>
    <property type="match status" value="1"/>
</dbReference>
<dbReference type="InterPro" id="IPR001683">
    <property type="entry name" value="PX_dom"/>
</dbReference>
<dbReference type="SMART" id="SM00312">
    <property type="entry name" value="PX"/>
    <property type="match status" value="1"/>
</dbReference>
<dbReference type="InterPro" id="IPR013937">
    <property type="entry name" value="Sorting_nexin_C"/>
</dbReference>
<organism evidence="6 7">
    <name type="scientific">Lachancea dasiensis</name>
    <dbReference type="NCBI Taxonomy" id="1072105"/>
    <lineage>
        <taxon>Eukaryota</taxon>
        <taxon>Fungi</taxon>
        <taxon>Dikarya</taxon>
        <taxon>Ascomycota</taxon>
        <taxon>Saccharomycotina</taxon>
        <taxon>Saccharomycetes</taxon>
        <taxon>Saccharomycetales</taxon>
        <taxon>Saccharomycetaceae</taxon>
        <taxon>Lachancea</taxon>
    </lineage>
</organism>
<dbReference type="OrthoDB" id="120967at2759"/>
<dbReference type="Proteomes" id="UP000190274">
    <property type="component" value="Chromosome H"/>
</dbReference>
<dbReference type="Pfam" id="PF00787">
    <property type="entry name" value="PX"/>
    <property type="match status" value="1"/>
</dbReference>
<feature type="domain" description="PX" evidence="4">
    <location>
        <begin position="787"/>
        <end position="912"/>
    </location>
</feature>
<dbReference type="PROSITE" id="PS51207">
    <property type="entry name" value="PXA"/>
    <property type="match status" value="1"/>
</dbReference>
<evidence type="ECO:0000256" key="1">
    <source>
        <dbReference type="ARBA" id="ARBA00010883"/>
    </source>
</evidence>
<dbReference type="Pfam" id="PF02194">
    <property type="entry name" value="PXA"/>
    <property type="match status" value="1"/>
</dbReference>
<gene>
    <name evidence="6" type="ORF">LADA_0H05666G</name>
</gene>
<feature type="region of interest" description="Disordered" evidence="2">
    <location>
        <begin position="1065"/>
        <end position="1094"/>
    </location>
</feature>
<dbReference type="PROSITE" id="PS50195">
    <property type="entry name" value="PX"/>
    <property type="match status" value="1"/>
</dbReference>
<dbReference type="GO" id="GO:0000001">
    <property type="term" value="P:mitochondrion inheritance"/>
    <property type="evidence" value="ECO:0007669"/>
    <property type="project" value="EnsemblFungi"/>
</dbReference>
<feature type="compositionally biased region" description="Basic and acidic residues" evidence="2">
    <location>
        <begin position="1073"/>
        <end position="1094"/>
    </location>
</feature>
<proteinExistence type="inferred from homology"/>
<dbReference type="GO" id="GO:0032266">
    <property type="term" value="F:phosphatidylinositol-3-phosphate binding"/>
    <property type="evidence" value="ECO:0007669"/>
    <property type="project" value="EnsemblFungi"/>
</dbReference>
<feature type="domain" description="PXA" evidence="5">
    <location>
        <begin position="107"/>
        <end position="295"/>
    </location>
</feature>
<accession>A0A1G4K1A8</accession>
<evidence type="ECO:0000256" key="2">
    <source>
        <dbReference type="SAM" id="MobiDB-lite"/>
    </source>
</evidence>
<dbReference type="PANTHER" id="PTHR22775:SF3">
    <property type="entry name" value="SORTING NEXIN-13"/>
    <property type="match status" value="1"/>
</dbReference>
<name>A0A1G4K1A8_9SACH</name>